<dbReference type="InterPro" id="IPR051021">
    <property type="entry name" value="Mito_Ser/Thr_phosphatase"/>
</dbReference>
<dbReference type="PANTHER" id="PTHR20935">
    <property type="entry name" value="PHOSPHOGLYCERATE MUTASE-RELATED"/>
    <property type="match status" value="1"/>
</dbReference>
<dbReference type="EMBL" id="ONZF01000002">
    <property type="protein sequence ID" value="SPJ23382.1"/>
    <property type="molecule type" value="Genomic_DNA"/>
</dbReference>
<dbReference type="GO" id="GO:0016787">
    <property type="term" value="F:hydrolase activity"/>
    <property type="evidence" value="ECO:0007669"/>
    <property type="project" value="UniProtKB-KW"/>
</dbReference>
<dbReference type="SMART" id="SM00855">
    <property type="entry name" value="PGAM"/>
    <property type="match status" value="1"/>
</dbReference>
<evidence type="ECO:0000313" key="2">
    <source>
        <dbReference type="EMBL" id="SPJ23382.1"/>
    </source>
</evidence>
<dbReference type="InterPro" id="IPR013078">
    <property type="entry name" value="His_Pase_superF_clade-1"/>
</dbReference>
<sequence length="211" mass="23454">MGEIVLVRHGQANSHADNEADYDRLSQLGHQQAAWLGQWMRENERPFDKVVCGTLRRHRETADGMGVNATQDARLNEMDYFNLGQALEAAHGVPVPSQAGFPEHVPQVLRAWHAAEIQGDESFANFEARITSVLVEAAEPGRRVLCVTSGGVVGMALRHVLGLDTDRLAHVLMPILNTSIHRFHVRPQGMMMSQFNVAPHLDGRPDARTHY</sequence>
<dbReference type="Gene3D" id="3.40.50.1240">
    <property type="entry name" value="Phosphoglycerate mutase-like"/>
    <property type="match status" value="1"/>
</dbReference>
<dbReference type="OrthoDB" id="280692at2"/>
<dbReference type="PANTHER" id="PTHR20935:SF0">
    <property type="entry name" value="SERINE_THREONINE-PROTEIN PHOSPHATASE PGAM5, MITOCHONDRIAL"/>
    <property type="match status" value="1"/>
</dbReference>
<dbReference type="GO" id="GO:0004619">
    <property type="term" value="F:phosphoglycerate mutase activity"/>
    <property type="evidence" value="ECO:0007669"/>
    <property type="project" value="UniProtKB-EC"/>
</dbReference>
<dbReference type="Proteomes" id="UP000244912">
    <property type="component" value="Unassembled WGS sequence"/>
</dbReference>
<organism evidence="2 3">
    <name type="scientific">Palleronia abyssalis</name>
    <dbReference type="NCBI Taxonomy" id="1501240"/>
    <lineage>
        <taxon>Bacteria</taxon>
        <taxon>Pseudomonadati</taxon>
        <taxon>Pseudomonadota</taxon>
        <taxon>Alphaproteobacteria</taxon>
        <taxon>Rhodobacterales</taxon>
        <taxon>Roseobacteraceae</taxon>
        <taxon>Palleronia</taxon>
    </lineage>
</organism>
<keyword evidence="3" id="KW-1185">Reference proteome</keyword>
<gene>
    <name evidence="2" type="primary">gpmA</name>
    <name evidence="2" type="ORF">PAA8504_01192</name>
</gene>
<dbReference type="CDD" id="cd07067">
    <property type="entry name" value="HP_PGM_like"/>
    <property type="match status" value="1"/>
</dbReference>
<name>A0A2R8BT92_9RHOB</name>
<dbReference type="EC" id="5.4.2.11" evidence="2"/>
<keyword evidence="2" id="KW-0413">Isomerase</keyword>
<proteinExistence type="predicted"/>
<evidence type="ECO:0000313" key="3">
    <source>
        <dbReference type="Proteomes" id="UP000244912"/>
    </source>
</evidence>
<keyword evidence="1" id="KW-0378">Hydrolase</keyword>
<dbReference type="Pfam" id="PF00300">
    <property type="entry name" value="His_Phos_1"/>
    <property type="match status" value="1"/>
</dbReference>
<reference evidence="3" key="1">
    <citation type="submission" date="2018-03" db="EMBL/GenBank/DDBJ databases">
        <authorList>
            <person name="Rodrigo-Torres L."/>
            <person name="Arahal R. D."/>
            <person name="Lucena T."/>
        </authorList>
    </citation>
    <scope>NUCLEOTIDE SEQUENCE [LARGE SCALE GENOMIC DNA]</scope>
    <source>
        <strain evidence="3">CECT 8504</strain>
    </source>
</reference>
<dbReference type="RefSeq" id="WP_108893221.1">
    <property type="nucleotide sequence ID" value="NZ_ONZF01000002.1"/>
</dbReference>
<dbReference type="InterPro" id="IPR029033">
    <property type="entry name" value="His_PPase_superfam"/>
</dbReference>
<dbReference type="SUPFAM" id="SSF53254">
    <property type="entry name" value="Phosphoglycerate mutase-like"/>
    <property type="match status" value="1"/>
</dbReference>
<dbReference type="AlphaFoldDB" id="A0A2R8BT92"/>
<accession>A0A2R8BT92</accession>
<protein>
    <submittedName>
        <fullName evidence="2">2,3-bisphosphoglycerate-dependent phosphoglycerate mutase</fullName>
        <ecNumber evidence="2">5.4.2.11</ecNumber>
    </submittedName>
</protein>
<evidence type="ECO:0000256" key="1">
    <source>
        <dbReference type="ARBA" id="ARBA00022801"/>
    </source>
</evidence>